<organism evidence="15 16">
    <name type="scientific">Thermoflavifilum thermophilum</name>
    <dbReference type="NCBI Taxonomy" id="1393122"/>
    <lineage>
        <taxon>Bacteria</taxon>
        <taxon>Pseudomonadati</taxon>
        <taxon>Bacteroidota</taxon>
        <taxon>Chitinophagia</taxon>
        <taxon>Chitinophagales</taxon>
        <taxon>Chitinophagaceae</taxon>
        <taxon>Thermoflavifilum</taxon>
    </lineage>
</organism>
<keyword evidence="10 13" id="KW-0067">ATP-binding</keyword>
<evidence type="ECO:0000256" key="5">
    <source>
        <dbReference type="ARBA" id="ARBA00022516"/>
    </source>
</evidence>
<keyword evidence="11 13" id="KW-0443">Lipid metabolism</keyword>
<dbReference type="GO" id="GO:0009029">
    <property type="term" value="F:lipid-A 4'-kinase activity"/>
    <property type="evidence" value="ECO:0007669"/>
    <property type="project" value="UniProtKB-UniRule"/>
</dbReference>
<dbReference type="STRING" id="1393122.SAMN05660895_1908"/>
<keyword evidence="14" id="KW-0812">Transmembrane</keyword>
<dbReference type="EMBL" id="FPCJ01000001">
    <property type="protein sequence ID" value="SFV34121.1"/>
    <property type="molecule type" value="Genomic_DNA"/>
</dbReference>
<dbReference type="PANTHER" id="PTHR42724:SF1">
    <property type="entry name" value="TETRAACYLDISACCHARIDE 4'-KINASE, MITOCHONDRIAL-RELATED"/>
    <property type="match status" value="1"/>
</dbReference>
<gene>
    <name evidence="13" type="primary">lpxK</name>
    <name evidence="15" type="ORF">SAMN05660895_1908</name>
</gene>
<dbReference type="NCBIfam" id="TIGR00682">
    <property type="entry name" value="lpxK"/>
    <property type="match status" value="1"/>
</dbReference>
<dbReference type="UniPathway" id="UPA00359">
    <property type="reaction ID" value="UER00482"/>
</dbReference>
<evidence type="ECO:0000256" key="4">
    <source>
        <dbReference type="ARBA" id="ARBA00016436"/>
    </source>
</evidence>
<keyword evidence="14" id="KW-1133">Transmembrane helix</keyword>
<dbReference type="EC" id="2.7.1.130" evidence="3 13"/>
<comment type="catalytic activity">
    <reaction evidence="13">
        <text>a lipid A disaccharide + ATP = a lipid IVA + ADP + H(+)</text>
        <dbReference type="Rhea" id="RHEA:67840"/>
        <dbReference type="ChEBI" id="CHEBI:15378"/>
        <dbReference type="ChEBI" id="CHEBI:30616"/>
        <dbReference type="ChEBI" id="CHEBI:176343"/>
        <dbReference type="ChEBI" id="CHEBI:176425"/>
        <dbReference type="ChEBI" id="CHEBI:456216"/>
        <dbReference type="EC" id="2.7.1.130"/>
    </reaction>
</comment>
<dbReference type="GO" id="GO:0009244">
    <property type="term" value="P:lipopolysaccharide core region biosynthetic process"/>
    <property type="evidence" value="ECO:0007669"/>
    <property type="project" value="TreeGrafter"/>
</dbReference>
<comment type="pathway">
    <text evidence="2 13">Glycolipid biosynthesis; lipid IV(A) biosynthesis; lipid IV(A) from (3R)-3-hydroxytetradecanoyl-[acyl-carrier-protein] and UDP-N-acetyl-alpha-D-glucosamine: step 6/6.</text>
</comment>
<keyword evidence="7 13" id="KW-0808">Transferase</keyword>
<evidence type="ECO:0000256" key="1">
    <source>
        <dbReference type="ARBA" id="ARBA00002274"/>
    </source>
</evidence>
<dbReference type="RefSeq" id="WP_092460100.1">
    <property type="nucleotide sequence ID" value="NZ_FPCJ01000001.1"/>
</dbReference>
<dbReference type="InterPro" id="IPR027417">
    <property type="entry name" value="P-loop_NTPase"/>
</dbReference>
<evidence type="ECO:0000256" key="8">
    <source>
        <dbReference type="ARBA" id="ARBA00022741"/>
    </source>
</evidence>
<keyword evidence="9 13" id="KW-0418">Kinase</keyword>
<comment type="similarity">
    <text evidence="13">Belongs to the LpxK family.</text>
</comment>
<sequence>MNEQKPVQAYHLPWYRWLLWPLAALYGLGVWLRNRLYDIGLLSAVQFDVPVIAVGNLAMGGTGKTPHVDWLVEMLKVHYEPVILSRGYGRKSKGYVLAQPHTTVDDIGDEPMLLHLHHREVPLAVAEQRVLAIPQLLMDAAEQKAFSDHRFVVVLDDAFQHRSLKPGISILLTTCNQLYVDDRLFPVGYLRDWKTSARRADIIIVTKCPDDLTPAQAQQIQHRLHLLPHQQIFFTGLQYAHPYDFFTGQPVEPDKDTEILLIAGIARPQTLLQALYQQFTHIHPLFFRDHHVYRENDIRRIDEAFQQLPGPRKAILTTEKDAVKLWKFKDDIQQRRWQLLVQPVKIYFLFDQQQACMQYIGQYLSHASAGFFD</sequence>
<dbReference type="OrthoDB" id="9766423at2"/>
<dbReference type="AlphaFoldDB" id="A0A1I7NHH1"/>
<dbReference type="PANTHER" id="PTHR42724">
    <property type="entry name" value="TETRAACYLDISACCHARIDE 4'-KINASE"/>
    <property type="match status" value="1"/>
</dbReference>
<dbReference type="GO" id="GO:0005886">
    <property type="term" value="C:plasma membrane"/>
    <property type="evidence" value="ECO:0007669"/>
    <property type="project" value="TreeGrafter"/>
</dbReference>
<dbReference type="InterPro" id="IPR003758">
    <property type="entry name" value="LpxK"/>
</dbReference>
<evidence type="ECO:0000256" key="10">
    <source>
        <dbReference type="ARBA" id="ARBA00022840"/>
    </source>
</evidence>
<keyword evidence="16" id="KW-1185">Reference proteome</keyword>
<dbReference type="Proteomes" id="UP000199537">
    <property type="component" value="Unassembled WGS sequence"/>
</dbReference>
<evidence type="ECO:0000256" key="12">
    <source>
        <dbReference type="ARBA" id="ARBA00029757"/>
    </source>
</evidence>
<comment type="function">
    <text evidence="1 13">Transfers the gamma-phosphate of ATP to the 4'-position of a tetraacyldisaccharide 1-phosphate intermediate (termed DS-1-P) to form tetraacyldisaccharide 1,4'-bis-phosphate (lipid IVA).</text>
</comment>
<evidence type="ECO:0000256" key="14">
    <source>
        <dbReference type="SAM" id="Phobius"/>
    </source>
</evidence>
<evidence type="ECO:0000256" key="6">
    <source>
        <dbReference type="ARBA" id="ARBA00022556"/>
    </source>
</evidence>
<dbReference type="Pfam" id="PF02606">
    <property type="entry name" value="LpxK"/>
    <property type="match status" value="1"/>
</dbReference>
<evidence type="ECO:0000256" key="9">
    <source>
        <dbReference type="ARBA" id="ARBA00022777"/>
    </source>
</evidence>
<dbReference type="SUPFAM" id="SSF52540">
    <property type="entry name" value="P-loop containing nucleoside triphosphate hydrolases"/>
    <property type="match status" value="1"/>
</dbReference>
<evidence type="ECO:0000256" key="2">
    <source>
        <dbReference type="ARBA" id="ARBA00004870"/>
    </source>
</evidence>
<feature type="binding site" evidence="13">
    <location>
        <begin position="58"/>
        <end position="65"/>
    </location>
    <ligand>
        <name>ATP</name>
        <dbReference type="ChEBI" id="CHEBI:30616"/>
    </ligand>
</feature>
<feature type="transmembrane region" description="Helical" evidence="14">
    <location>
        <begin position="14"/>
        <end position="32"/>
    </location>
</feature>
<evidence type="ECO:0000313" key="16">
    <source>
        <dbReference type="Proteomes" id="UP000199537"/>
    </source>
</evidence>
<accession>A0A1I7NHH1</accession>
<proteinExistence type="inferred from homology"/>
<keyword evidence="14" id="KW-0472">Membrane</keyword>
<evidence type="ECO:0000313" key="15">
    <source>
        <dbReference type="EMBL" id="SFV34121.1"/>
    </source>
</evidence>
<evidence type="ECO:0000256" key="3">
    <source>
        <dbReference type="ARBA" id="ARBA00012071"/>
    </source>
</evidence>
<evidence type="ECO:0000256" key="13">
    <source>
        <dbReference type="HAMAP-Rule" id="MF_00409"/>
    </source>
</evidence>
<keyword evidence="6 13" id="KW-0441">Lipid A biosynthesis</keyword>
<dbReference type="GO" id="GO:0005524">
    <property type="term" value="F:ATP binding"/>
    <property type="evidence" value="ECO:0007669"/>
    <property type="project" value="UniProtKB-UniRule"/>
</dbReference>
<keyword evidence="8 13" id="KW-0547">Nucleotide-binding</keyword>
<keyword evidence="5 13" id="KW-0444">Lipid biosynthesis</keyword>
<dbReference type="GO" id="GO:0009245">
    <property type="term" value="P:lipid A biosynthetic process"/>
    <property type="evidence" value="ECO:0007669"/>
    <property type="project" value="UniProtKB-UniRule"/>
</dbReference>
<reference evidence="16" key="1">
    <citation type="submission" date="2016-10" db="EMBL/GenBank/DDBJ databases">
        <authorList>
            <person name="Varghese N."/>
            <person name="Submissions S."/>
        </authorList>
    </citation>
    <scope>NUCLEOTIDE SEQUENCE [LARGE SCALE GENOMIC DNA]</scope>
    <source>
        <strain evidence="16">DSM 14807</strain>
    </source>
</reference>
<evidence type="ECO:0000256" key="11">
    <source>
        <dbReference type="ARBA" id="ARBA00023098"/>
    </source>
</evidence>
<name>A0A1I7NHH1_9BACT</name>
<dbReference type="HAMAP" id="MF_00409">
    <property type="entry name" value="LpxK"/>
    <property type="match status" value="1"/>
</dbReference>
<protein>
    <recommendedName>
        <fullName evidence="4 13">Tetraacyldisaccharide 4'-kinase</fullName>
        <ecNumber evidence="3 13">2.7.1.130</ecNumber>
    </recommendedName>
    <alternativeName>
        <fullName evidence="12 13">Lipid A 4'-kinase</fullName>
    </alternativeName>
</protein>
<evidence type="ECO:0000256" key="7">
    <source>
        <dbReference type="ARBA" id="ARBA00022679"/>
    </source>
</evidence>